<keyword evidence="2 3" id="KW-0175">Coiled coil</keyword>
<dbReference type="SUPFAM" id="SSF111369">
    <property type="entry name" value="HlyD-like secretion proteins"/>
    <property type="match status" value="3"/>
</dbReference>
<name>A0A1G7KEJ8_9FIRM</name>
<dbReference type="Proteomes" id="UP000243333">
    <property type="component" value="Unassembled WGS sequence"/>
</dbReference>
<dbReference type="GO" id="GO:0030313">
    <property type="term" value="C:cell envelope"/>
    <property type="evidence" value="ECO:0007669"/>
    <property type="project" value="UniProtKB-SubCell"/>
</dbReference>
<keyword evidence="4" id="KW-1133">Transmembrane helix</keyword>
<evidence type="ECO:0000256" key="2">
    <source>
        <dbReference type="ARBA" id="ARBA00023054"/>
    </source>
</evidence>
<gene>
    <name evidence="7" type="ORF">SAMN05660235_01273</name>
</gene>
<dbReference type="Pfam" id="PF25954">
    <property type="entry name" value="Beta-barrel_RND_2"/>
    <property type="match status" value="1"/>
</dbReference>
<feature type="coiled-coil region" evidence="3">
    <location>
        <begin position="83"/>
        <end position="174"/>
    </location>
</feature>
<comment type="subcellular location">
    <subcellularLocation>
        <location evidence="1">Cell envelope</location>
    </subcellularLocation>
</comment>
<evidence type="ECO:0000259" key="5">
    <source>
        <dbReference type="Pfam" id="PF25881"/>
    </source>
</evidence>
<organism evidence="7 8">
    <name type="scientific">Sporolituus thermophilus DSM 23256</name>
    <dbReference type="NCBI Taxonomy" id="1123285"/>
    <lineage>
        <taxon>Bacteria</taxon>
        <taxon>Bacillati</taxon>
        <taxon>Bacillota</taxon>
        <taxon>Negativicutes</taxon>
        <taxon>Selenomonadales</taxon>
        <taxon>Sporomusaceae</taxon>
        <taxon>Sporolituus</taxon>
    </lineage>
</organism>
<dbReference type="InterPro" id="IPR050465">
    <property type="entry name" value="UPF0194_transport"/>
</dbReference>
<feature type="domain" description="CusB-like beta-barrel" evidence="6">
    <location>
        <begin position="247"/>
        <end position="287"/>
    </location>
</feature>
<dbReference type="AlphaFoldDB" id="A0A1G7KEJ8"/>
<keyword evidence="8" id="KW-1185">Reference proteome</keyword>
<evidence type="ECO:0000259" key="6">
    <source>
        <dbReference type="Pfam" id="PF25954"/>
    </source>
</evidence>
<dbReference type="InterPro" id="IPR058792">
    <property type="entry name" value="Beta-barrel_RND_2"/>
</dbReference>
<dbReference type="Gene3D" id="2.40.50.100">
    <property type="match status" value="1"/>
</dbReference>
<protein>
    <submittedName>
        <fullName evidence="7">Membrane fusion protein, multidrug efflux system</fullName>
    </submittedName>
</protein>
<dbReference type="EMBL" id="FNBU01000008">
    <property type="protein sequence ID" value="SDF35279.1"/>
    <property type="molecule type" value="Genomic_DNA"/>
</dbReference>
<accession>A0A1G7KEJ8</accession>
<dbReference type="Gene3D" id="2.40.30.170">
    <property type="match status" value="1"/>
</dbReference>
<evidence type="ECO:0000313" key="7">
    <source>
        <dbReference type="EMBL" id="SDF35279.1"/>
    </source>
</evidence>
<sequence length="340" mass="36621">MNQANGGKNQKMIIALLVFFVLAGLGGGAWWWYYTTKYVTTDDARISGTIVNVSAKIPGKVVEVLVKEGDQVKAGQVIARIDNREILAQKAQAEAALAAARARYEEVVAGSRPQEIEQARAALDQARANLDNARKNYERMEKLYKDGAISAAQRDNAETAYAVAREAYNAASEKLDLTIAGAREETVRAAAAQVKQAEAALEAALVMSDNTVIVAPVSGTVALKSVNPGEVVAAGQPIVTIVDPSDLWVNARIEETKIDRIKIGQKVEYTIDSYPGRVFTGTVYDIGTATNSVFAIIPTENASGNFTKVTQRIPIKITLPKDSPYIFRPGASVIVKVHTD</sequence>
<dbReference type="Gene3D" id="1.10.287.470">
    <property type="entry name" value="Helix hairpin bin"/>
    <property type="match status" value="1"/>
</dbReference>
<proteinExistence type="predicted"/>
<evidence type="ECO:0000256" key="1">
    <source>
        <dbReference type="ARBA" id="ARBA00004196"/>
    </source>
</evidence>
<evidence type="ECO:0000256" key="4">
    <source>
        <dbReference type="SAM" id="Phobius"/>
    </source>
</evidence>
<feature type="transmembrane region" description="Helical" evidence="4">
    <location>
        <begin position="12"/>
        <end position="33"/>
    </location>
</feature>
<reference evidence="8" key="1">
    <citation type="submission" date="2016-10" db="EMBL/GenBank/DDBJ databases">
        <authorList>
            <person name="Varghese N."/>
            <person name="Submissions S."/>
        </authorList>
    </citation>
    <scope>NUCLEOTIDE SEQUENCE [LARGE SCALE GENOMIC DNA]</scope>
    <source>
        <strain evidence="8">DSM 23256</strain>
    </source>
</reference>
<evidence type="ECO:0000313" key="8">
    <source>
        <dbReference type="Proteomes" id="UP000243333"/>
    </source>
</evidence>
<keyword evidence="4" id="KW-0472">Membrane</keyword>
<dbReference type="PANTHER" id="PTHR32347">
    <property type="entry name" value="EFFLUX SYSTEM COMPONENT YKNX-RELATED"/>
    <property type="match status" value="1"/>
</dbReference>
<dbReference type="OrthoDB" id="9811754at2"/>
<evidence type="ECO:0000256" key="3">
    <source>
        <dbReference type="SAM" id="Coils"/>
    </source>
</evidence>
<dbReference type="InterPro" id="IPR059052">
    <property type="entry name" value="HH_YbhG-like"/>
</dbReference>
<feature type="domain" description="YbhG-like alpha-helical hairpin" evidence="5">
    <location>
        <begin position="82"/>
        <end position="204"/>
    </location>
</feature>
<dbReference type="Pfam" id="PF25881">
    <property type="entry name" value="HH_YBHG"/>
    <property type="match status" value="1"/>
</dbReference>
<dbReference type="STRING" id="1123285.SAMN05660235_01273"/>
<keyword evidence="4" id="KW-0812">Transmembrane</keyword>